<proteinExistence type="predicted"/>
<gene>
    <name evidence="1" type="ORF">LCGC14_1235010</name>
</gene>
<protein>
    <submittedName>
        <fullName evidence="1">Uncharacterized protein</fullName>
    </submittedName>
</protein>
<accession>A0A0F9LBN9</accession>
<comment type="caution">
    <text evidence="1">The sequence shown here is derived from an EMBL/GenBank/DDBJ whole genome shotgun (WGS) entry which is preliminary data.</text>
</comment>
<evidence type="ECO:0000313" key="1">
    <source>
        <dbReference type="EMBL" id="KKM90798.1"/>
    </source>
</evidence>
<reference evidence="1" key="1">
    <citation type="journal article" date="2015" name="Nature">
        <title>Complex archaea that bridge the gap between prokaryotes and eukaryotes.</title>
        <authorList>
            <person name="Spang A."/>
            <person name="Saw J.H."/>
            <person name="Jorgensen S.L."/>
            <person name="Zaremba-Niedzwiedzka K."/>
            <person name="Martijn J."/>
            <person name="Lind A.E."/>
            <person name="van Eijk R."/>
            <person name="Schleper C."/>
            <person name="Guy L."/>
            <person name="Ettema T.J."/>
        </authorList>
    </citation>
    <scope>NUCLEOTIDE SEQUENCE</scope>
</reference>
<organism evidence="1">
    <name type="scientific">marine sediment metagenome</name>
    <dbReference type="NCBI Taxonomy" id="412755"/>
    <lineage>
        <taxon>unclassified sequences</taxon>
        <taxon>metagenomes</taxon>
        <taxon>ecological metagenomes</taxon>
    </lineage>
</organism>
<dbReference type="EMBL" id="LAZR01006625">
    <property type="protein sequence ID" value="KKM90798.1"/>
    <property type="molecule type" value="Genomic_DNA"/>
</dbReference>
<sequence length="61" mass="7164">MPNPKMAALKKTHPINRYRKLSVLRYQLAWENLVLNRKPVLVKPSAWQDKLQVKLLTLVVN</sequence>
<dbReference type="AlphaFoldDB" id="A0A0F9LBN9"/>
<name>A0A0F9LBN9_9ZZZZ</name>